<evidence type="ECO:0000259" key="2">
    <source>
        <dbReference type="PROSITE" id="PS51782"/>
    </source>
</evidence>
<dbReference type="SUPFAM" id="SSF53955">
    <property type="entry name" value="Lysozyme-like"/>
    <property type="match status" value="1"/>
</dbReference>
<dbReference type="GO" id="GO:0000270">
    <property type="term" value="P:peptidoglycan metabolic process"/>
    <property type="evidence" value="ECO:0007669"/>
    <property type="project" value="InterPro"/>
</dbReference>
<dbReference type="SMART" id="SM00257">
    <property type="entry name" value="LysM"/>
    <property type="match status" value="2"/>
</dbReference>
<dbReference type="AlphaFoldDB" id="A0A4Y8WRA6"/>
<comment type="similarity">
    <text evidence="1">Belongs to the transglycosylase Slt family.</text>
</comment>
<dbReference type="RefSeq" id="WP_018358551.1">
    <property type="nucleotide sequence ID" value="NZ_CP197400.1"/>
</dbReference>
<dbReference type="CDD" id="cd00118">
    <property type="entry name" value="LysM"/>
    <property type="match status" value="2"/>
</dbReference>
<dbReference type="Pfam" id="PF01464">
    <property type="entry name" value="SLT"/>
    <property type="match status" value="1"/>
</dbReference>
<proteinExistence type="inferred from homology"/>
<evidence type="ECO:0000256" key="1">
    <source>
        <dbReference type="ARBA" id="ARBA00007734"/>
    </source>
</evidence>
<dbReference type="InterPro" id="IPR008258">
    <property type="entry name" value="Transglycosylase_SLT_dom_1"/>
</dbReference>
<feature type="domain" description="LysM" evidence="2">
    <location>
        <begin position="372"/>
        <end position="415"/>
    </location>
</feature>
<dbReference type="EMBL" id="SPNC01000022">
    <property type="protein sequence ID" value="TFH96372.1"/>
    <property type="molecule type" value="Genomic_DNA"/>
</dbReference>
<dbReference type="GO" id="GO:0008932">
    <property type="term" value="F:lytic endotransglycosylase activity"/>
    <property type="evidence" value="ECO:0007669"/>
    <property type="project" value="TreeGrafter"/>
</dbReference>
<feature type="domain" description="LysM" evidence="2">
    <location>
        <begin position="436"/>
        <end position="480"/>
    </location>
</feature>
<gene>
    <name evidence="3" type="ORF">E4P47_02490</name>
</gene>
<dbReference type="CDD" id="cd16894">
    <property type="entry name" value="MltD-like"/>
    <property type="match status" value="1"/>
</dbReference>
<dbReference type="SUPFAM" id="SSF54106">
    <property type="entry name" value="LysM domain"/>
    <property type="match status" value="2"/>
</dbReference>
<dbReference type="InterPro" id="IPR036779">
    <property type="entry name" value="LysM_dom_sf"/>
</dbReference>
<keyword evidence="4" id="KW-1185">Reference proteome</keyword>
<reference evidence="3 4" key="1">
    <citation type="submission" date="2019-03" db="EMBL/GenBank/DDBJ databases">
        <title>Porphyromonas levii Isolated from the Uterus of Dairy Cows.</title>
        <authorList>
            <person name="Francis A.M."/>
        </authorList>
    </citation>
    <scope>NUCLEOTIDE SEQUENCE [LARGE SCALE GENOMIC DNA]</scope>
    <source>
        <strain evidence="3 4">AF5678</strain>
    </source>
</reference>
<dbReference type="Proteomes" id="UP000297225">
    <property type="component" value="Unassembled WGS sequence"/>
</dbReference>
<name>A0A4Y8WRA6_9PORP</name>
<comment type="caution">
    <text evidence="3">The sequence shown here is derived from an EMBL/GenBank/DDBJ whole genome shotgun (WGS) entry which is preliminary data.</text>
</comment>
<dbReference type="PROSITE" id="PS51782">
    <property type="entry name" value="LYSM"/>
    <property type="match status" value="2"/>
</dbReference>
<evidence type="ECO:0000313" key="4">
    <source>
        <dbReference type="Proteomes" id="UP000297225"/>
    </source>
</evidence>
<evidence type="ECO:0000313" key="3">
    <source>
        <dbReference type="EMBL" id="TFH96372.1"/>
    </source>
</evidence>
<dbReference type="PANTHER" id="PTHR33734:SF22">
    <property type="entry name" value="MEMBRANE-BOUND LYTIC MUREIN TRANSGLYCOSYLASE D"/>
    <property type="match status" value="1"/>
</dbReference>
<dbReference type="InterPro" id="IPR023346">
    <property type="entry name" value="Lysozyme-like_dom_sf"/>
</dbReference>
<dbReference type="GO" id="GO:0016020">
    <property type="term" value="C:membrane"/>
    <property type="evidence" value="ECO:0007669"/>
    <property type="project" value="InterPro"/>
</dbReference>
<dbReference type="PANTHER" id="PTHR33734">
    <property type="entry name" value="LYSM DOMAIN-CONTAINING GPI-ANCHORED PROTEIN 2"/>
    <property type="match status" value="1"/>
</dbReference>
<dbReference type="InterPro" id="IPR018392">
    <property type="entry name" value="LysM"/>
</dbReference>
<organism evidence="3 4">
    <name type="scientific">Porphyromonas levii</name>
    <dbReference type="NCBI Taxonomy" id="28114"/>
    <lineage>
        <taxon>Bacteria</taxon>
        <taxon>Pseudomonadati</taxon>
        <taxon>Bacteroidota</taxon>
        <taxon>Bacteroidia</taxon>
        <taxon>Bacteroidales</taxon>
        <taxon>Porphyromonadaceae</taxon>
        <taxon>Porphyromonas</taxon>
    </lineage>
</organism>
<sequence>MNRALQQLLIGITLLLLPPMASAQEEMKIGDIGRLPESFEMTFDSLFNNRYREYYNLAKPVRTTEETRTLDQLYRNRLHSMESAIPLTYNPTVREAIELYVNKRSSLLSVMLAKATYYFPIIEAALDKYGLPLELKYLAIVESALTPTAVSRAGAKGLWQFMLPTGKAYGLHIDSMVDERCDPRKSSEAMARYFKDMYALYGDWMLAIAAYNCGPGNINKAIRRSGGKTDFWQIYQHLPRETRSYVPFFIAAFYAMEHYQEHNIRPYTVTVPLATDTVHINRKVTFSEISTLSGVGLDIIRDLNPQYRREIIPGNNGTQILRLPTADATSFSIKKDSLALLYKEKLPPLTTTDTTLATTHEEDSEQALGETITHTVSKGETLSSIARKYGVGVKEIKDWNSLRTDRLKRGQSLRIEQSGSKTIAKVTKTKPEPEFRYHTVKRGETLSSIAAKYKGATVAKIRKANGIRGNMIRLGQKLKIPR</sequence>
<dbReference type="Gene3D" id="1.10.530.10">
    <property type="match status" value="1"/>
</dbReference>
<protein>
    <submittedName>
        <fullName evidence="3">LysM peptidoglycan-binding domain-containing protein</fullName>
    </submittedName>
</protein>
<dbReference type="OrthoDB" id="9815002at2"/>
<accession>A0A4Y8WRA6</accession>
<dbReference type="InterPro" id="IPR000189">
    <property type="entry name" value="Transglyc_AS"/>
</dbReference>
<dbReference type="Pfam" id="PF01476">
    <property type="entry name" value="LysM"/>
    <property type="match status" value="2"/>
</dbReference>
<dbReference type="STRING" id="1122973.GCA_000379925_01312"/>
<dbReference type="PROSITE" id="PS00922">
    <property type="entry name" value="TRANSGLYCOSYLASE"/>
    <property type="match status" value="1"/>
</dbReference>
<dbReference type="Gene3D" id="3.10.350.10">
    <property type="entry name" value="LysM domain"/>
    <property type="match status" value="2"/>
</dbReference>